<evidence type="ECO:0000259" key="1">
    <source>
        <dbReference type="Pfam" id="PF12680"/>
    </source>
</evidence>
<dbReference type="Proteomes" id="UP000498740">
    <property type="component" value="Unassembled WGS sequence"/>
</dbReference>
<protein>
    <recommendedName>
        <fullName evidence="1">SnoaL-like domain-containing protein</fullName>
    </recommendedName>
</protein>
<evidence type="ECO:0000313" key="2">
    <source>
        <dbReference type="EMBL" id="GFN09283.1"/>
    </source>
</evidence>
<sequence>MTSQHTYEAHAATFRRWAHAMATSDVEEYVSCFAPDAVVEDIAMGLTTRGSASIREAVTRWFQAVGDQKLTLLAHLEGDGHSAVMWELSAVVQGVFAELSTNARPGSRFTKQGASVFRFNDDAQFLWERSHWDKAGVLRQIETPHDQ</sequence>
<dbReference type="InterPro" id="IPR037401">
    <property type="entry name" value="SnoaL-like"/>
</dbReference>
<gene>
    <name evidence="2" type="ORF">Smic_78390</name>
</gene>
<dbReference type="InterPro" id="IPR032710">
    <property type="entry name" value="NTF2-like_dom_sf"/>
</dbReference>
<evidence type="ECO:0000313" key="3">
    <source>
        <dbReference type="Proteomes" id="UP000498740"/>
    </source>
</evidence>
<comment type="caution">
    <text evidence="2">The sequence shown here is derived from an EMBL/GenBank/DDBJ whole genome shotgun (WGS) entry which is preliminary data.</text>
</comment>
<feature type="domain" description="SnoaL-like" evidence="1">
    <location>
        <begin position="15"/>
        <end position="122"/>
    </location>
</feature>
<name>A0A7J0D3H7_STRMI</name>
<accession>A0A7J0D3H7</accession>
<organism evidence="2 3">
    <name type="scientific">Streptomyces microflavus</name>
    <name type="common">Streptomyces lipmanii</name>
    <dbReference type="NCBI Taxonomy" id="1919"/>
    <lineage>
        <taxon>Bacteria</taxon>
        <taxon>Bacillati</taxon>
        <taxon>Actinomycetota</taxon>
        <taxon>Actinomycetes</taxon>
        <taxon>Kitasatosporales</taxon>
        <taxon>Streptomycetaceae</taxon>
        <taxon>Streptomyces</taxon>
    </lineage>
</organism>
<proteinExistence type="predicted"/>
<dbReference type="Gene3D" id="3.10.450.50">
    <property type="match status" value="1"/>
</dbReference>
<dbReference type="Pfam" id="PF12680">
    <property type="entry name" value="SnoaL_2"/>
    <property type="match status" value="1"/>
</dbReference>
<dbReference type="EMBL" id="BLWD01000002">
    <property type="protein sequence ID" value="GFN09283.1"/>
    <property type="molecule type" value="Genomic_DNA"/>
</dbReference>
<dbReference type="SUPFAM" id="SSF54427">
    <property type="entry name" value="NTF2-like"/>
    <property type="match status" value="1"/>
</dbReference>
<reference evidence="2 3" key="1">
    <citation type="submission" date="2020-05" db="EMBL/GenBank/DDBJ databases">
        <title>Whole genome shotgun sequence of Streptomyces microflavus NBRC 13062.</title>
        <authorList>
            <person name="Komaki H."/>
            <person name="Tamura T."/>
        </authorList>
    </citation>
    <scope>NUCLEOTIDE SEQUENCE [LARGE SCALE GENOMIC DNA]</scope>
    <source>
        <strain evidence="2 3">NBRC 13062</strain>
    </source>
</reference>
<dbReference type="AlphaFoldDB" id="A0A7J0D3H7"/>
<dbReference type="RefSeq" id="WP_032760332.1">
    <property type="nucleotide sequence ID" value="NZ_CP108588.1"/>
</dbReference>